<keyword evidence="8 10" id="KW-0460">Magnesium</keyword>
<feature type="region of interest" description="Disordered" evidence="11">
    <location>
        <begin position="26"/>
        <end position="62"/>
    </location>
</feature>
<keyword evidence="10" id="KW-0472">Membrane</keyword>
<name>A0ABT6NGP6_9FIRM</name>
<dbReference type="PANTHER" id="PTHR30040">
    <property type="entry name" value="THIAMINE BIOSYNTHESIS LIPOPROTEIN APBE"/>
    <property type="match status" value="1"/>
</dbReference>
<dbReference type="EMBL" id="JARYZI010000014">
    <property type="protein sequence ID" value="MDH8679609.1"/>
    <property type="molecule type" value="Genomic_DNA"/>
</dbReference>
<dbReference type="InterPro" id="IPR024932">
    <property type="entry name" value="ApbE"/>
</dbReference>
<dbReference type="RefSeq" id="WP_281095506.1">
    <property type="nucleotide sequence ID" value="NZ_JARYZI010000014.1"/>
</dbReference>
<gene>
    <name evidence="12" type="ORF">QE109_15725</name>
</gene>
<keyword evidence="10" id="KW-0997">Cell inner membrane</keyword>
<dbReference type="Pfam" id="PF02424">
    <property type="entry name" value="ApbE"/>
    <property type="match status" value="1"/>
</dbReference>
<evidence type="ECO:0000313" key="13">
    <source>
        <dbReference type="Proteomes" id="UP001158045"/>
    </source>
</evidence>
<dbReference type="PROSITE" id="PS51257">
    <property type="entry name" value="PROKAR_LIPOPROTEIN"/>
    <property type="match status" value="1"/>
</dbReference>
<sequence length="422" mass="46369">MKYKKHLVLAISMLFLLSGCKAQPSDISNTTAETSSTEVVQTSEGTSQETTLVPGTTESASSEVVTSEAATTETTTTETTTTEHKITRSESTIRNDSKTNSIITTQDSFQIGTYVTLSIYADAQVPDRVFDDLFGLIDKYEYMISKNIKGTELNQVNQNAGIAPVRVSKDIIEMIKLGLKYADVTKGRFDISVGPLVDLWAIGTDFAHLPTDAEIKEKMALIDYKKIVIDETKQTVFLPEKDMEIDLGAIAKGYIADRLKGLIQEEGYESAIINLGGNVLTVGTKPNSDNWNIGVRNPESNAGSTMGILKLTDNSIVSSGVYERFFIEDNVRYHHIINATTGYPEQNDMLSVSIISERSVDGDALSTTVFLLGLKEGYRYIESLDGVGAVFIMKDHSVYVTDSLQDKFTLTSKDYTIKSINN</sequence>
<keyword evidence="10" id="KW-1003">Cell membrane</keyword>
<feature type="chain" id="PRO_5044973116" description="FAD:protein FMN transferase" evidence="10">
    <location>
        <begin position="23"/>
        <end position="422"/>
    </location>
</feature>
<evidence type="ECO:0000313" key="12">
    <source>
        <dbReference type="EMBL" id="MDH8679609.1"/>
    </source>
</evidence>
<dbReference type="InterPro" id="IPR003374">
    <property type="entry name" value="ApbE-like_sf"/>
</dbReference>
<proteinExistence type="inferred from homology"/>
<dbReference type="Gene3D" id="3.10.520.10">
    <property type="entry name" value="ApbE-like domains"/>
    <property type="match status" value="1"/>
</dbReference>
<comment type="caution">
    <text evidence="12">The sequence shown here is derived from an EMBL/GenBank/DDBJ whole genome shotgun (WGS) entry which is preliminary data.</text>
</comment>
<evidence type="ECO:0000256" key="9">
    <source>
        <dbReference type="ARBA" id="ARBA00048540"/>
    </source>
</evidence>
<evidence type="ECO:0000256" key="11">
    <source>
        <dbReference type="SAM" id="MobiDB-lite"/>
    </source>
</evidence>
<keyword evidence="5 10" id="KW-0808">Transferase</keyword>
<feature type="compositionally biased region" description="Polar residues" evidence="11">
    <location>
        <begin position="26"/>
        <end position="54"/>
    </location>
</feature>
<keyword evidence="10" id="KW-0449">Lipoprotein</keyword>
<evidence type="ECO:0000256" key="1">
    <source>
        <dbReference type="ARBA" id="ARBA00001946"/>
    </source>
</evidence>
<keyword evidence="13" id="KW-1185">Reference proteome</keyword>
<comment type="cofactor">
    <cofactor evidence="1 10">
        <name>Mg(2+)</name>
        <dbReference type="ChEBI" id="CHEBI:18420"/>
    </cofactor>
</comment>
<feature type="signal peptide" evidence="10">
    <location>
        <begin position="1"/>
        <end position="22"/>
    </location>
</feature>
<keyword evidence="10" id="KW-0732">Signal</keyword>
<evidence type="ECO:0000256" key="3">
    <source>
        <dbReference type="ARBA" id="ARBA00016337"/>
    </source>
</evidence>
<dbReference type="GO" id="GO:0016740">
    <property type="term" value="F:transferase activity"/>
    <property type="evidence" value="ECO:0007669"/>
    <property type="project" value="UniProtKB-KW"/>
</dbReference>
<dbReference type="PANTHER" id="PTHR30040:SF2">
    <property type="entry name" value="FAD:PROTEIN FMN TRANSFERASE"/>
    <property type="match status" value="1"/>
</dbReference>
<evidence type="ECO:0000256" key="6">
    <source>
        <dbReference type="ARBA" id="ARBA00022723"/>
    </source>
</evidence>
<comment type="catalytic activity">
    <reaction evidence="9 10">
        <text>L-threonyl-[protein] + FAD = FMN-L-threonyl-[protein] + AMP + H(+)</text>
        <dbReference type="Rhea" id="RHEA:36847"/>
        <dbReference type="Rhea" id="RHEA-COMP:11060"/>
        <dbReference type="Rhea" id="RHEA-COMP:11061"/>
        <dbReference type="ChEBI" id="CHEBI:15378"/>
        <dbReference type="ChEBI" id="CHEBI:30013"/>
        <dbReference type="ChEBI" id="CHEBI:57692"/>
        <dbReference type="ChEBI" id="CHEBI:74257"/>
        <dbReference type="ChEBI" id="CHEBI:456215"/>
        <dbReference type="EC" id="2.7.1.180"/>
    </reaction>
</comment>
<organism evidence="12 13">
    <name type="scientific">Fusibacter bizertensis</name>
    <dbReference type="NCBI Taxonomy" id="1488331"/>
    <lineage>
        <taxon>Bacteria</taxon>
        <taxon>Bacillati</taxon>
        <taxon>Bacillota</taxon>
        <taxon>Clostridia</taxon>
        <taxon>Eubacteriales</taxon>
        <taxon>Eubacteriales Family XII. Incertae Sedis</taxon>
        <taxon>Fusibacter</taxon>
    </lineage>
</organism>
<comment type="similarity">
    <text evidence="10">Belongs to the ApbE family.</text>
</comment>
<evidence type="ECO:0000256" key="5">
    <source>
        <dbReference type="ARBA" id="ARBA00022679"/>
    </source>
</evidence>
<keyword evidence="7 10" id="KW-0274">FAD</keyword>
<reference evidence="12 13" key="1">
    <citation type="submission" date="2023-04" db="EMBL/GenBank/DDBJ databases">
        <title>Fusibacter bizertensis strain WBS, isolated from littoral bottom sediments of the Arctic seas - biochemical and genomic analysis.</title>
        <authorList>
            <person name="Brioukhanov A.L."/>
        </authorList>
    </citation>
    <scope>NUCLEOTIDE SEQUENCE [LARGE SCALE GENOMIC DNA]</scope>
    <source>
        <strain evidence="12 13">WBS</strain>
    </source>
</reference>
<dbReference type="Proteomes" id="UP001158045">
    <property type="component" value="Unassembled WGS sequence"/>
</dbReference>
<keyword evidence="4 10" id="KW-0285">Flavoprotein</keyword>
<comment type="subcellular location">
    <subcellularLocation>
        <location evidence="10">Cell inner membrane</location>
        <topology evidence="10">Lipid-anchor</topology>
        <orientation evidence="10">Periplasmic side</orientation>
    </subcellularLocation>
</comment>
<comment type="function">
    <text evidence="10">Flavin transferase that catalyzes the transfer of the FMN moiety of FAD and its covalent binding to the hydroxyl group of a threonine residue in a target flavoprotein.</text>
</comment>
<accession>A0ABT6NGP6</accession>
<evidence type="ECO:0000256" key="8">
    <source>
        <dbReference type="ARBA" id="ARBA00022842"/>
    </source>
</evidence>
<evidence type="ECO:0000256" key="4">
    <source>
        <dbReference type="ARBA" id="ARBA00022630"/>
    </source>
</evidence>
<protein>
    <recommendedName>
        <fullName evidence="3 10">FAD:protein FMN transferase</fullName>
        <ecNumber evidence="2 10">2.7.1.180</ecNumber>
    </recommendedName>
</protein>
<evidence type="ECO:0000256" key="2">
    <source>
        <dbReference type="ARBA" id="ARBA00011955"/>
    </source>
</evidence>
<keyword evidence="6 10" id="KW-0479">Metal-binding</keyword>
<dbReference type="SUPFAM" id="SSF143631">
    <property type="entry name" value="ApbE-like"/>
    <property type="match status" value="1"/>
</dbReference>
<evidence type="ECO:0000256" key="10">
    <source>
        <dbReference type="RuleBase" id="RU363002"/>
    </source>
</evidence>
<evidence type="ECO:0000256" key="7">
    <source>
        <dbReference type="ARBA" id="ARBA00022827"/>
    </source>
</evidence>
<dbReference type="EC" id="2.7.1.180" evidence="2 10"/>